<dbReference type="AlphaFoldDB" id="A0A0G1YHT7"/>
<dbReference type="Proteomes" id="UP000033870">
    <property type="component" value="Unassembled WGS sequence"/>
</dbReference>
<evidence type="ECO:0000313" key="4">
    <source>
        <dbReference type="Proteomes" id="UP000033870"/>
    </source>
</evidence>
<gene>
    <name evidence="3" type="ORF">UY92_C0004G0096</name>
</gene>
<keyword evidence="2" id="KW-1133">Transmembrane helix</keyword>
<evidence type="ECO:0000313" key="3">
    <source>
        <dbReference type="EMBL" id="KKW42760.1"/>
    </source>
</evidence>
<feature type="region of interest" description="Disordered" evidence="1">
    <location>
        <begin position="71"/>
        <end position="99"/>
    </location>
</feature>
<proteinExistence type="predicted"/>
<evidence type="ECO:0000256" key="1">
    <source>
        <dbReference type="SAM" id="MobiDB-lite"/>
    </source>
</evidence>
<sequence>MPAKKRTTEHKRKKTAKENRRERPGAKALAPEEREAIRRMVGDLPQIILEEGYLTPAVPHHEPAAISKTTTLRPLPPENIPEYRPAPETAATQPAPAVRRRVRSPGARSWLWFAVTLSSLAIFGIWIFNLRTFIDDIKRIPSPEDQLLADTKADISAIVGLMRGNDARLEAALDGEKPETKVKNVLKDILAPGTPAPIAD</sequence>
<reference evidence="3 4" key="1">
    <citation type="journal article" date="2015" name="Nature">
        <title>rRNA introns, odd ribosomes, and small enigmatic genomes across a large radiation of phyla.</title>
        <authorList>
            <person name="Brown C.T."/>
            <person name="Hug L.A."/>
            <person name="Thomas B.C."/>
            <person name="Sharon I."/>
            <person name="Castelle C.J."/>
            <person name="Singh A."/>
            <person name="Wilkins M.J."/>
            <person name="Williams K.H."/>
            <person name="Banfield J.F."/>
        </authorList>
    </citation>
    <scope>NUCLEOTIDE SEQUENCE [LARGE SCALE GENOMIC DNA]</scope>
</reference>
<organism evidence="3 4">
    <name type="scientific">Candidatus Magasanikbacteria bacterium GW2011_GWA2_56_11</name>
    <dbReference type="NCBI Taxonomy" id="1619044"/>
    <lineage>
        <taxon>Bacteria</taxon>
        <taxon>Candidatus Magasanikiibacteriota</taxon>
    </lineage>
</organism>
<feature type="compositionally biased region" description="Basic and acidic residues" evidence="1">
    <location>
        <begin position="16"/>
        <end position="34"/>
    </location>
</feature>
<feature type="region of interest" description="Disordered" evidence="1">
    <location>
        <begin position="1"/>
        <end position="34"/>
    </location>
</feature>
<dbReference type="EMBL" id="LCRX01000004">
    <property type="protein sequence ID" value="KKW42760.1"/>
    <property type="molecule type" value="Genomic_DNA"/>
</dbReference>
<feature type="compositionally biased region" description="Basic residues" evidence="1">
    <location>
        <begin position="1"/>
        <end position="15"/>
    </location>
</feature>
<keyword evidence="2" id="KW-0472">Membrane</keyword>
<feature type="transmembrane region" description="Helical" evidence="2">
    <location>
        <begin position="109"/>
        <end position="128"/>
    </location>
</feature>
<keyword evidence="2" id="KW-0812">Transmembrane</keyword>
<dbReference type="STRING" id="1619044.UY92_C0004G0096"/>
<evidence type="ECO:0000256" key="2">
    <source>
        <dbReference type="SAM" id="Phobius"/>
    </source>
</evidence>
<accession>A0A0G1YHT7</accession>
<feature type="compositionally biased region" description="Low complexity" evidence="1">
    <location>
        <begin position="86"/>
        <end position="97"/>
    </location>
</feature>
<name>A0A0G1YHT7_9BACT</name>
<protein>
    <submittedName>
        <fullName evidence="3">Uncharacterized protein</fullName>
    </submittedName>
</protein>
<comment type="caution">
    <text evidence="3">The sequence shown here is derived from an EMBL/GenBank/DDBJ whole genome shotgun (WGS) entry which is preliminary data.</text>
</comment>